<name>A0A829R965_LISGR</name>
<dbReference type="EMBL" id="AODG01000008">
    <property type="protein sequence ID" value="EUJ28364.1"/>
    <property type="molecule type" value="Genomic_DNA"/>
</dbReference>
<feature type="transmembrane region" description="Helical" evidence="1">
    <location>
        <begin position="30"/>
        <end position="50"/>
    </location>
</feature>
<dbReference type="Proteomes" id="UP000019251">
    <property type="component" value="Unassembled WGS sequence"/>
</dbReference>
<dbReference type="AlphaFoldDB" id="A0A829R965"/>
<comment type="caution">
    <text evidence="2">The sequence shown here is derived from an EMBL/GenBank/DDBJ whole genome shotgun (WGS) entry which is preliminary data.</text>
</comment>
<reference evidence="2 3" key="1">
    <citation type="submission" date="2012-12" db="EMBL/GenBank/DDBJ databases">
        <title>Novel taxa of Listeriaceae from agricultural environments in the United States.</title>
        <authorList>
            <person name="den Bakker H.C."/>
            <person name="Allred A."/>
            <person name="Warchocki S."/>
            <person name="Wright E.M."/>
            <person name="Burrell A."/>
            <person name="Nightingale K.K."/>
            <person name="Kephart D."/>
            <person name="Wiedmann M."/>
        </authorList>
    </citation>
    <scope>NUCLEOTIDE SEQUENCE [LARGE SCALE GENOMIC DNA]</scope>
    <source>
        <strain evidence="2 3">FSL F6-1183</strain>
    </source>
</reference>
<proteinExistence type="predicted"/>
<keyword evidence="1" id="KW-0472">Membrane</keyword>
<evidence type="ECO:0000256" key="1">
    <source>
        <dbReference type="SAM" id="Phobius"/>
    </source>
</evidence>
<keyword evidence="1" id="KW-0812">Transmembrane</keyword>
<feature type="transmembrane region" description="Helical" evidence="1">
    <location>
        <begin position="5"/>
        <end position="24"/>
    </location>
</feature>
<protein>
    <submittedName>
        <fullName evidence="2">Uncharacterized protein</fullName>
    </submittedName>
</protein>
<organism evidence="2 3">
    <name type="scientific">Listeria grayi FSL F6-1183</name>
    <dbReference type="NCBI Taxonomy" id="1265827"/>
    <lineage>
        <taxon>Bacteria</taxon>
        <taxon>Bacillati</taxon>
        <taxon>Bacillota</taxon>
        <taxon>Bacilli</taxon>
        <taxon>Bacillales</taxon>
        <taxon>Listeriaceae</taxon>
        <taxon>Listeria</taxon>
    </lineage>
</organism>
<accession>A0A829R965</accession>
<evidence type="ECO:0000313" key="3">
    <source>
        <dbReference type="Proteomes" id="UP000019251"/>
    </source>
</evidence>
<evidence type="ECO:0000313" key="2">
    <source>
        <dbReference type="EMBL" id="EUJ28364.1"/>
    </source>
</evidence>
<gene>
    <name evidence="2" type="ORF">LMUR_07379</name>
</gene>
<keyword evidence="1" id="KW-1133">Transmembrane helix</keyword>
<sequence length="60" mass="7072">MNKTIIFYVIYTILAVVLIISFALDWIASWVFSSSVLCLVILNIGFRLFMKRHQKNEDNY</sequence>